<sequence>MFVQQQSQLAFAKYGNVKKSPMIAPEKKKFDSGDYFMEYEKLRQAAGLSSKDQQTTGSIEQDQQQ</sequence>
<dbReference type="Proteomes" id="UP000039865">
    <property type="component" value="Unassembled WGS sequence"/>
</dbReference>
<protein>
    <submittedName>
        <fullName evidence="1">Uncharacterized protein</fullName>
    </submittedName>
</protein>
<evidence type="ECO:0000313" key="1">
    <source>
        <dbReference type="EMBL" id="CDW80805.1"/>
    </source>
</evidence>
<dbReference type="InParanoid" id="A0A078AF06"/>
<dbReference type="AlphaFoldDB" id="A0A078AF06"/>
<organism evidence="1 2">
    <name type="scientific">Stylonychia lemnae</name>
    <name type="common">Ciliate</name>
    <dbReference type="NCBI Taxonomy" id="5949"/>
    <lineage>
        <taxon>Eukaryota</taxon>
        <taxon>Sar</taxon>
        <taxon>Alveolata</taxon>
        <taxon>Ciliophora</taxon>
        <taxon>Intramacronucleata</taxon>
        <taxon>Spirotrichea</taxon>
        <taxon>Stichotrichia</taxon>
        <taxon>Sporadotrichida</taxon>
        <taxon>Oxytrichidae</taxon>
        <taxon>Stylonychinae</taxon>
        <taxon>Stylonychia</taxon>
    </lineage>
</organism>
<dbReference type="EMBL" id="CCKQ01009323">
    <property type="protein sequence ID" value="CDW80805.1"/>
    <property type="molecule type" value="Genomic_DNA"/>
</dbReference>
<gene>
    <name evidence="1" type="primary">Contig7280.g7787</name>
    <name evidence="1" type="ORF">STYLEM_9809</name>
</gene>
<evidence type="ECO:0000313" key="2">
    <source>
        <dbReference type="Proteomes" id="UP000039865"/>
    </source>
</evidence>
<keyword evidence="2" id="KW-1185">Reference proteome</keyword>
<accession>A0A078AF06</accession>
<proteinExistence type="predicted"/>
<name>A0A078AF06_STYLE</name>
<reference evidence="1 2" key="1">
    <citation type="submission" date="2014-06" db="EMBL/GenBank/DDBJ databases">
        <authorList>
            <person name="Swart Estienne"/>
        </authorList>
    </citation>
    <scope>NUCLEOTIDE SEQUENCE [LARGE SCALE GENOMIC DNA]</scope>
    <source>
        <strain evidence="1 2">130c</strain>
    </source>
</reference>